<feature type="binding site" evidence="9">
    <location>
        <begin position="50"/>
        <end position="51"/>
    </location>
    <ligand>
        <name>substrate</name>
    </ligand>
</feature>
<keyword evidence="2 9" id="KW-0055">Arginine biosynthesis</keyword>
<evidence type="ECO:0000256" key="8">
    <source>
        <dbReference type="ARBA" id="ARBA00048141"/>
    </source>
</evidence>
<dbReference type="RefSeq" id="WP_381013576.1">
    <property type="nucleotide sequence ID" value="NZ_JBHTJF010000035.1"/>
</dbReference>
<evidence type="ECO:0000256" key="3">
    <source>
        <dbReference type="ARBA" id="ARBA00022605"/>
    </source>
</evidence>
<protein>
    <recommendedName>
        <fullName evidence="9">Acetylglutamate kinase</fullName>
        <ecNumber evidence="9">2.7.2.8</ecNumber>
    </recommendedName>
    <alternativeName>
        <fullName evidence="9">N-acetyl-L-glutamate 5-phosphotransferase</fullName>
    </alternativeName>
    <alternativeName>
        <fullName evidence="9">NAG kinase</fullName>
        <shortName evidence="9">NAGK</shortName>
    </alternativeName>
</protein>
<keyword evidence="3 9" id="KW-0028">Amino-acid biosynthesis</keyword>
<gene>
    <name evidence="9 11" type="primary">argB</name>
    <name evidence="11" type="ORF">ACFQ0V_11370</name>
</gene>
<dbReference type="EMBL" id="JBHTJF010000035">
    <property type="protein sequence ID" value="MFD0944343.1"/>
    <property type="molecule type" value="Genomic_DNA"/>
</dbReference>
<name>A0ABW3H1W1_9BACL</name>
<dbReference type="PANTHER" id="PTHR23342:SF0">
    <property type="entry name" value="N-ACETYLGLUTAMATE SYNTHASE, MITOCHONDRIAL"/>
    <property type="match status" value="1"/>
</dbReference>
<evidence type="ECO:0000256" key="7">
    <source>
        <dbReference type="ARBA" id="ARBA00022840"/>
    </source>
</evidence>
<dbReference type="Gene3D" id="3.40.1160.10">
    <property type="entry name" value="Acetylglutamate kinase-like"/>
    <property type="match status" value="1"/>
</dbReference>
<comment type="similarity">
    <text evidence="9">Belongs to the acetylglutamate kinase family. ArgB subfamily.</text>
</comment>
<dbReference type="PIRSF" id="PIRSF000728">
    <property type="entry name" value="NAGK"/>
    <property type="match status" value="1"/>
</dbReference>
<accession>A0ABW3H1W1</accession>
<keyword evidence="5 9" id="KW-0547">Nucleotide-binding</keyword>
<feature type="binding site" evidence="9">
    <location>
        <position position="72"/>
    </location>
    <ligand>
        <name>substrate</name>
    </ligand>
</feature>
<dbReference type="PANTHER" id="PTHR23342">
    <property type="entry name" value="N-ACETYLGLUTAMATE SYNTHASE"/>
    <property type="match status" value="1"/>
</dbReference>
<dbReference type="InterPro" id="IPR036393">
    <property type="entry name" value="AceGlu_kinase-like_sf"/>
</dbReference>
<evidence type="ECO:0000256" key="1">
    <source>
        <dbReference type="ARBA" id="ARBA00004828"/>
    </source>
</evidence>
<dbReference type="CDD" id="cd04238">
    <property type="entry name" value="AAK_NAGK-like"/>
    <property type="match status" value="1"/>
</dbReference>
<keyword evidence="12" id="KW-1185">Reference proteome</keyword>
<comment type="function">
    <text evidence="9">Catalyzes the ATP-dependent phosphorylation of N-acetyl-L-glutamate.</text>
</comment>
<proteinExistence type="inferred from homology"/>
<keyword evidence="9" id="KW-0963">Cytoplasm</keyword>
<dbReference type="InterPro" id="IPR004662">
    <property type="entry name" value="AcgluKinase_fam"/>
</dbReference>
<comment type="catalytic activity">
    <reaction evidence="8 9">
        <text>N-acetyl-L-glutamate + ATP = N-acetyl-L-glutamyl 5-phosphate + ADP</text>
        <dbReference type="Rhea" id="RHEA:14629"/>
        <dbReference type="ChEBI" id="CHEBI:30616"/>
        <dbReference type="ChEBI" id="CHEBI:44337"/>
        <dbReference type="ChEBI" id="CHEBI:57936"/>
        <dbReference type="ChEBI" id="CHEBI:456216"/>
        <dbReference type="EC" id="2.7.2.8"/>
    </reaction>
</comment>
<evidence type="ECO:0000313" key="11">
    <source>
        <dbReference type="EMBL" id="MFD0944343.1"/>
    </source>
</evidence>
<dbReference type="EC" id="2.7.2.8" evidence="9"/>
<dbReference type="InterPro" id="IPR001048">
    <property type="entry name" value="Asp/Glu/Uridylate_kinase"/>
</dbReference>
<feature type="domain" description="Aspartate/glutamate/uridylate kinase" evidence="10">
    <location>
        <begin position="14"/>
        <end position="243"/>
    </location>
</feature>
<dbReference type="NCBIfam" id="TIGR00761">
    <property type="entry name" value="argB"/>
    <property type="match status" value="1"/>
</dbReference>
<evidence type="ECO:0000259" key="10">
    <source>
        <dbReference type="Pfam" id="PF00696"/>
    </source>
</evidence>
<sequence length="260" mass="28157">MTTYKSTLHTERDTIVLKLGGSMLSELNDSFFTKLKEMHQHSNIVITHGGGPNISRALEEANIPYETVNGLRVTTKKAAKIVRNTLNGEVNAPLVHRLTNAGLEAVGLSGYDNQLFVCTYLDEATYGEVGVVQEVHKAWLEKLFALNVIPVISCVGCNEQGEPLNINGDDAATAVAVSLQADQMIFVTDVQGLLVDGELIESTTECEINHWIEDGTIYGGMIPKVKGALATMKEGVASVQITNETLQGTTIVDDIKENVQ</sequence>
<evidence type="ECO:0000313" key="12">
    <source>
        <dbReference type="Proteomes" id="UP001596976"/>
    </source>
</evidence>
<feature type="binding site" evidence="9">
    <location>
        <position position="165"/>
    </location>
    <ligand>
        <name>substrate</name>
    </ligand>
</feature>
<reference evidence="12" key="1">
    <citation type="journal article" date="2019" name="Int. J. Syst. Evol. Microbiol.">
        <title>The Global Catalogue of Microorganisms (GCM) 10K type strain sequencing project: providing services to taxonomists for standard genome sequencing and annotation.</title>
        <authorList>
            <consortium name="The Broad Institute Genomics Platform"/>
            <consortium name="The Broad Institute Genome Sequencing Center for Infectious Disease"/>
            <person name="Wu L."/>
            <person name="Ma J."/>
        </authorList>
    </citation>
    <scope>NUCLEOTIDE SEQUENCE [LARGE SCALE GENOMIC DNA]</scope>
    <source>
        <strain evidence="12">CCUG 63563</strain>
    </source>
</reference>
<dbReference type="SUPFAM" id="SSF53633">
    <property type="entry name" value="Carbamate kinase-like"/>
    <property type="match status" value="1"/>
</dbReference>
<dbReference type="Pfam" id="PF00696">
    <property type="entry name" value="AA_kinase"/>
    <property type="match status" value="1"/>
</dbReference>
<feature type="site" description="Transition state stabilizer" evidence="9">
    <location>
        <position position="224"/>
    </location>
</feature>
<dbReference type="Proteomes" id="UP001596976">
    <property type="component" value="Unassembled WGS sequence"/>
</dbReference>
<feature type="site" description="Transition state stabilizer" evidence="9">
    <location>
        <position position="18"/>
    </location>
</feature>
<evidence type="ECO:0000256" key="9">
    <source>
        <dbReference type="HAMAP-Rule" id="MF_00082"/>
    </source>
</evidence>
<keyword evidence="4 9" id="KW-0808">Transferase</keyword>
<keyword evidence="6 9" id="KW-0418">Kinase</keyword>
<dbReference type="HAMAP" id="MF_00082">
    <property type="entry name" value="ArgB"/>
    <property type="match status" value="1"/>
</dbReference>
<dbReference type="InterPro" id="IPR037528">
    <property type="entry name" value="ArgB"/>
</dbReference>
<evidence type="ECO:0000256" key="4">
    <source>
        <dbReference type="ARBA" id="ARBA00022679"/>
    </source>
</evidence>
<evidence type="ECO:0000256" key="6">
    <source>
        <dbReference type="ARBA" id="ARBA00022777"/>
    </source>
</evidence>
<organism evidence="11 12">
    <name type="scientific">Savagea faecisuis</name>
    <dbReference type="NCBI Taxonomy" id="1274803"/>
    <lineage>
        <taxon>Bacteria</taxon>
        <taxon>Bacillati</taxon>
        <taxon>Bacillota</taxon>
        <taxon>Bacilli</taxon>
        <taxon>Bacillales</taxon>
        <taxon>Caryophanaceae</taxon>
        <taxon>Savagea</taxon>
    </lineage>
</organism>
<comment type="subcellular location">
    <subcellularLocation>
        <location evidence="9">Cytoplasm</location>
    </subcellularLocation>
</comment>
<keyword evidence="7 9" id="KW-0067">ATP-binding</keyword>
<dbReference type="GO" id="GO:0003991">
    <property type="term" value="F:acetylglutamate kinase activity"/>
    <property type="evidence" value="ECO:0007669"/>
    <property type="project" value="UniProtKB-EC"/>
</dbReference>
<evidence type="ECO:0000256" key="2">
    <source>
        <dbReference type="ARBA" id="ARBA00022571"/>
    </source>
</evidence>
<comment type="caution">
    <text evidence="11">The sequence shown here is derived from an EMBL/GenBank/DDBJ whole genome shotgun (WGS) entry which is preliminary data.</text>
</comment>
<evidence type="ECO:0000256" key="5">
    <source>
        <dbReference type="ARBA" id="ARBA00022741"/>
    </source>
</evidence>
<dbReference type="PRINTS" id="PR01469">
    <property type="entry name" value="CARBMTKINASE"/>
</dbReference>
<comment type="pathway">
    <text evidence="1 9">Amino-acid biosynthesis; L-arginine biosynthesis; N(2)-acetyl-L-ornithine from L-glutamate: step 2/4.</text>
</comment>